<feature type="region of interest" description="Disordered" evidence="8">
    <location>
        <begin position="36"/>
        <end position="69"/>
    </location>
</feature>
<keyword evidence="3" id="KW-0677">Repeat</keyword>
<dbReference type="Pfam" id="PF25961">
    <property type="entry name" value="OTOGL_N"/>
    <property type="match status" value="1"/>
</dbReference>
<keyword evidence="2" id="KW-0964">Secreted</keyword>
<dbReference type="RefSeq" id="XP_025025529.1">
    <property type="nucleotide sequence ID" value="XM_025169761.1"/>
</dbReference>
<protein>
    <submittedName>
        <fullName evidence="13">Otogelin</fullName>
    </submittedName>
</protein>
<dbReference type="InterPro" id="IPR058754">
    <property type="entry name" value="OTOGL-like_N"/>
</dbReference>
<dbReference type="CTD" id="340990"/>
<reference evidence="13" key="1">
    <citation type="submission" date="2025-08" db="UniProtKB">
        <authorList>
            <consortium name="RefSeq"/>
        </authorList>
    </citation>
    <scope>IDENTIFICATION</scope>
    <source>
        <tissue evidence="13">Liver</tissue>
    </source>
</reference>
<organism evidence="12 13">
    <name type="scientific">Python bivittatus</name>
    <name type="common">Burmese python</name>
    <name type="synonym">Python molurus bivittatus</name>
    <dbReference type="NCBI Taxonomy" id="176946"/>
    <lineage>
        <taxon>Eukaryota</taxon>
        <taxon>Metazoa</taxon>
        <taxon>Chordata</taxon>
        <taxon>Craniata</taxon>
        <taxon>Vertebrata</taxon>
        <taxon>Euteleostomi</taxon>
        <taxon>Lepidosauria</taxon>
        <taxon>Squamata</taxon>
        <taxon>Bifurcata</taxon>
        <taxon>Unidentata</taxon>
        <taxon>Episquamata</taxon>
        <taxon>Toxicofera</taxon>
        <taxon>Serpentes</taxon>
        <taxon>Henophidia</taxon>
        <taxon>Pythonidae</taxon>
        <taxon>Python</taxon>
    </lineage>
</organism>
<dbReference type="GeneID" id="103066850"/>
<dbReference type="CDD" id="cd19941">
    <property type="entry name" value="TIL"/>
    <property type="match status" value="3"/>
</dbReference>
<dbReference type="SMART" id="SM00216">
    <property type="entry name" value="VWD"/>
    <property type="match status" value="4"/>
</dbReference>
<feature type="domain" description="VWFD" evidence="11">
    <location>
        <begin position="493"/>
        <end position="669"/>
    </location>
</feature>
<evidence type="ECO:0000256" key="9">
    <source>
        <dbReference type="SAM" id="SignalP"/>
    </source>
</evidence>
<proteinExistence type="inferred from homology"/>
<keyword evidence="9" id="KW-0732">Signal</keyword>
<feature type="disulfide bond" evidence="7">
    <location>
        <begin position="3265"/>
        <end position="3314"/>
    </location>
</feature>
<dbReference type="Pfam" id="PF25962">
    <property type="entry name" value="TIL_OTOGL_Mucin"/>
    <property type="match status" value="1"/>
</dbReference>
<evidence type="ECO:0000313" key="12">
    <source>
        <dbReference type="Proteomes" id="UP000695026"/>
    </source>
</evidence>
<dbReference type="PROSITE" id="PS51233">
    <property type="entry name" value="VWFD"/>
    <property type="match status" value="4"/>
</dbReference>
<evidence type="ECO:0000259" key="11">
    <source>
        <dbReference type="PROSITE" id="PS51233"/>
    </source>
</evidence>
<dbReference type="GO" id="GO:0005615">
    <property type="term" value="C:extracellular space"/>
    <property type="evidence" value="ECO:0007669"/>
    <property type="project" value="TreeGrafter"/>
</dbReference>
<evidence type="ECO:0000259" key="10">
    <source>
        <dbReference type="PROSITE" id="PS01225"/>
    </source>
</evidence>
<dbReference type="Proteomes" id="UP000695026">
    <property type="component" value="Unplaced"/>
</dbReference>
<dbReference type="Pfam" id="PF01826">
    <property type="entry name" value="TIL"/>
    <property type="match status" value="2"/>
</dbReference>
<comment type="similarity">
    <text evidence="6">Belongs to the otogelin family.</text>
</comment>
<sequence length="3336" mass="368994">MESRSGRFKALLRAWVLQALFWRGAAEAQLSPSAVPRLSRNDSSAVPQKRDPGVLGDQVSGFSSYNSSSTTVSSYRERRFRNIFCDSSNLDSFTCFNGGECVHWKMCNCSRYNATGSRCQIVHNMGTERDNICRTWGQYHYETFDGLYYFFSGKSTYALVRQNELDEQSFSIQVHNDPECSSFPYSCKRSVSLYFSGEGEIRLSSEVTYKGIGIQLPYTVGKLYIQKVAGYVIVRHQYAFSLAWDGMSAVYIKMSPDYLGKTHGLCGNNNAVLQDELSTSYGKITEDVEEFVESWRENPPQENIRSWGSSFNYEPPCLTRTEAFLQRTYTLCSMLLWTPFKECHEFVSPFPFMASCTNDLCMSGIDNATWCRALTEYARTCAQAGKPLHEWRGHFEQCVVKCEEHLVYNECIDCCPFSCRQKTLCVDSELPCVDGCYCPDGLIYENRLCVRPTECPCDYHGTVHRTGAIIQEECNNCTCSGGKWICTNLTCPAQCSVSGDIHFMTFDGRKFTFQAPCQYILAKSRISDKFAVTLQNAPCGQNHDGTCIQSVSLIFSQDSRRQVTLTHSGDVLVHDQYKVNLPYIDDSFEIRKLSSVFLQIKSYVGLQILYDWKGLRLYLEADAQWKDDTIGLCGTFNGNTQDDFLSPVGVPETTPQLFGNSWKTSSGCSPGYDSSSVDPCDVHLQAAAYATEACSIITKELFAPCYTYLSPLPYFEQCRRDTCKCGQICMCSALSHYAHLCHRFGVEIDFRSSVPECTLSCEDTKEYSTCVSTCGRSCRAFSVPETCDGDCAEGCTCPFGTYLNIKTDRCVPQNECPCYFHGIDYPPGENIITSFGKCHCRNGMMNCEDSTVHDCPDDQIYVNCSNPPIMELGRERTCENQLLNITVSAQLPCFSGCMCPAGLFKYGDMCFKPNECPCTWKGKEYFPGDKVISSCHTCICSHGSFECNFHPCPSMCTTYGDRHYRTFDGLSFDYVGNCKVYLVKSSSVTSFSVIIENVNCFNAGIICRKYVFINVGKSFIIFDDDTGDPSHLSYIDKLQQVYIWKAGFFTIVHFPNEHITVMWDQRTTVHVETGPQWQSELTGLCGNFDSKTINEMRTPENFELTNAQEFGSSWAAVECVDSSDIRHPCLLNPLREAFAKKECGILLSEIFESCHPVVDVTWFYSNCLTDTCGCNQGGDCECFCTSVSAYAHQCCQQGVTADWRSPRLCPYDCEYINKVLGKGPYKLVSYLDGETTIAAKLQDGSVFPAREDDLTSGDTLTFMLTSAMYKPKAYDPHLVSLEAADRPNYFLYLAPNNTLVLSKWERNERFQNRSTFAIHKNTWFSGYSSFESFAIPGVFIHISTSSVTAVKYHHSEAFRLSTLFKLVDTKFTFLSRSTCEWRYDACSSPCFKTCRDPLAKHCQTVPKVEGCVPMCPLNMVLDEVTQRCVYFEDCIEPTVEVQIPPSTLKTHTVFEALQSSAAVLSKEIASSATPESKLREITPALKQQFSSTIEKAKLSIVSLPNITLTTPAVSVQSAFGTSAMPEFSQLVTDFSPLSVVPPSATDVVTDTLQTSSMTSFSVPSTSTVTEEESKLTATPTSIVTPSVIREDKSPATSRLVSQISVQSFPTEDIKRKLENITESQTASVVTSRTEHTSHFFTKATLPTLEISSYLPTIRETTSSRTKLGVTQPTVTIANVTETSFSPLFTTLVASKPILEPGPSETSRTTIALIKEQLKSTIIPITPVPTQLPHTLLTHPSVFVSTIKKEMPQTTSSVTYQTSSYFSLYSPITSRPQVFTSKLPGKADVSSPTTIVSKKYLQTGEQSLFIQPNMTKAVSVSSYRITPLSTIVSSKTSTSSESPIPISQKTSTEHKIPFLLKTTKVSVPDSVGITKSKPESTFIKEFIATVVPGPLVTKKLESVETTGYPFIQHAVTDTEKATEHFSKKESVKTTSLYTRKPSISHLPMSISTVMTSKIVTGLVPSPSEIQVPVATTIHPVTSKTTFRTVPPSTIALRSTPELTVKESRVTLSPYIKLSSRSSTTEEVASIKEISALSSATLSVTRFPSIIHLVNTTSSSLTSTQKISAVPTTSKQSIETTKSSITSKITTTSVHISPTESISSHVKDKSVLPSFITQTTGKHDYLLASRAYLTTKGTTTEYQFPVKVVQTSVYPQSTSSKTESLKVAMSSLFQSTSHPVVAPSVASFTTLFSPKIPLVSDKEISQQIIESFPTEKLKTHLPTTKQASPAESSTLFHVSKSTSPSLFILEAPETSAVSQTGSQEVFVTPVVSTAFTPMKTSATEKVLTLSKQVPLSIISYSSTPIGLSGLTTKSVTKSLEKTAGIRESITSLFSVPSVISETKSITSKILETDREILSTKLTVSPSISKHSPTFPALLGSTNETAISKFPSVIEATIASTRPLPIPPIHPNASTAIPAPTYLSTKPVYDSGTVYAANFTTIETTSGALASVFIPSRETATQPTCIPATENECIKHICLDGQLIQVNKSQNCPYSATQPSCGFLGFAVQINGDKCCPKWECACRCTFFSDLSFITFDGLHMALFKEAAYIISQTQDETISIHVVDYRNTNMGILTYSKLSLAMLNLTYLSNQIIIDRLNRKIAVNSKYAWPTVRKYGFKIEDTGFMYLIKTPTNTKIQWFHNTGMMIIEYNVTSDQKTMGLCGFCDGISTNDLMLPNNTVLSTAAASVIFTDSWLVPNTLKYIGEPRTHETNCSAMNCSLCLNTLLTHTFSSCHPYVSPASFCNLWIQDTEYIQNPCVALSAYVAMCNKFNICIEWRNSSYCSFPCPDGFSYKACIHPCNTPSACQSTESVAEDSDSCLVLTEGCICAEGTTLHRIHSALCIPEERCACTDNSGVPRAVGEIWKTSSSNCCMHKCVDSDTIAAVEYNCSINYDFGCQRFGEVASIVPGDQSCCHQKVCTCNESLCDTLIPKCKVLEKLVAYYQDNSCCPNYTCECDPEKCKSMEQIPHCRADQTLIAAHVEGTCCFSYICSCGSCSAQIPVCQEGEMLTVDGNTTDRCCPDYQCVCETFRCPEFKCVLGMSLIEVWSPEKCCPYRRCECACDTIPKPQCKLGEKMVLDEKFQNSTENVCHCSKYKCSKDKVCLNNERGVLLPGQSIVEHSPDGICHTSHCTSIIDPVTKFCWINTSIVDCAARCKSHQVYEPPKDLTTCCGKCKNVSCVHTFTNGTVSYFKPGSSWISNCLKYDCTNTPVGSVLMTSPISCPPFNETECVKIGGYIVPFLEGCCKTCKEDGKFCKKVTVRMTIRKNDCRSNTPVNIVSCDGKCPSASIYNYNINTYARFCKCCRELGLHRRTVQLYCSGNSTWVSYTIQEPTDCSCQWS</sequence>
<keyword evidence="5" id="KW-0325">Glycoprotein</keyword>
<dbReference type="InterPro" id="IPR001007">
    <property type="entry name" value="VWF_dom"/>
</dbReference>
<keyword evidence="4 7" id="KW-1015">Disulfide bond</keyword>
<dbReference type="InterPro" id="IPR006207">
    <property type="entry name" value="Cys_knot_C"/>
</dbReference>
<dbReference type="SMART" id="SM00215">
    <property type="entry name" value="VWC_out"/>
    <property type="match status" value="1"/>
</dbReference>
<dbReference type="Pfam" id="PF00094">
    <property type="entry name" value="VWD"/>
    <property type="match status" value="4"/>
</dbReference>
<dbReference type="OrthoDB" id="8921018at2759"/>
<dbReference type="InterPro" id="IPR001846">
    <property type="entry name" value="VWF_type-D"/>
</dbReference>
<dbReference type="KEGG" id="pbi:103066850"/>
<accession>A0A9F5J2P0</accession>
<dbReference type="GO" id="GO:0031012">
    <property type="term" value="C:extracellular matrix"/>
    <property type="evidence" value="ECO:0007669"/>
    <property type="project" value="TreeGrafter"/>
</dbReference>
<dbReference type="GO" id="GO:0046373">
    <property type="term" value="P:L-arabinose metabolic process"/>
    <property type="evidence" value="ECO:0007669"/>
    <property type="project" value="InterPro"/>
</dbReference>
<dbReference type="SUPFAM" id="SSF57567">
    <property type="entry name" value="Serine protease inhibitors"/>
    <property type="match status" value="3"/>
</dbReference>
<evidence type="ECO:0000256" key="5">
    <source>
        <dbReference type="ARBA" id="ARBA00023180"/>
    </source>
</evidence>
<dbReference type="PROSITE" id="PS01225">
    <property type="entry name" value="CTCK_2"/>
    <property type="match status" value="1"/>
</dbReference>
<name>A0A9F5J2P0_PYTBI</name>
<keyword evidence="12" id="KW-1185">Reference proteome</keyword>
<dbReference type="PANTHER" id="PTHR11339:SF228">
    <property type="entry name" value="OTOGELIN"/>
    <property type="match status" value="1"/>
</dbReference>
<evidence type="ECO:0000256" key="6">
    <source>
        <dbReference type="ARBA" id="ARBA00061260"/>
    </source>
</evidence>
<dbReference type="GO" id="GO:0046556">
    <property type="term" value="F:alpha-L-arabinofuranosidase activity"/>
    <property type="evidence" value="ECO:0007669"/>
    <property type="project" value="InterPro"/>
</dbReference>
<evidence type="ECO:0000256" key="1">
    <source>
        <dbReference type="ARBA" id="ARBA00004613"/>
    </source>
</evidence>
<dbReference type="InterPro" id="IPR058753">
    <property type="entry name" value="TIL_OTOGL_Mucin"/>
</dbReference>
<dbReference type="SMART" id="SM00041">
    <property type="entry name" value="CT"/>
    <property type="match status" value="1"/>
</dbReference>
<dbReference type="InterPro" id="IPR036195">
    <property type="entry name" value="AbfB_ABD_sf"/>
</dbReference>
<dbReference type="InterPro" id="IPR036084">
    <property type="entry name" value="Ser_inhib-like_sf"/>
</dbReference>
<feature type="domain" description="VWFD" evidence="11">
    <location>
        <begin position="2520"/>
        <end position="2703"/>
    </location>
</feature>
<dbReference type="SMART" id="SM00832">
    <property type="entry name" value="C8"/>
    <property type="match status" value="4"/>
</dbReference>
<evidence type="ECO:0000313" key="13">
    <source>
        <dbReference type="RefSeq" id="XP_025025529.1"/>
    </source>
</evidence>
<dbReference type="InterPro" id="IPR050780">
    <property type="entry name" value="Mucin_vWF_Thrombospondin_sf"/>
</dbReference>
<dbReference type="InterPro" id="IPR014853">
    <property type="entry name" value="VWF/SSPO/ZAN-like_Cys-rich_dom"/>
</dbReference>
<dbReference type="Pfam" id="PF25960">
    <property type="entry name" value="Fn1-VW_OTOGL"/>
    <property type="match status" value="1"/>
</dbReference>
<feature type="compositionally biased region" description="Low complexity" evidence="8">
    <location>
        <begin position="59"/>
        <end position="69"/>
    </location>
</feature>
<dbReference type="Pfam" id="PF08742">
    <property type="entry name" value="C8"/>
    <property type="match status" value="4"/>
</dbReference>
<feature type="domain" description="VWFD" evidence="11">
    <location>
        <begin position="954"/>
        <end position="1123"/>
    </location>
</feature>
<feature type="domain" description="VWFD" evidence="11">
    <location>
        <begin position="131"/>
        <end position="303"/>
    </location>
</feature>
<dbReference type="PANTHER" id="PTHR11339">
    <property type="entry name" value="EXTRACELLULAR MATRIX GLYCOPROTEIN RELATED"/>
    <property type="match status" value="1"/>
</dbReference>
<dbReference type="OMA" id="YREPPGK"/>
<dbReference type="Gene3D" id="2.80.10.50">
    <property type="match status" value="1"/>
</dbReference>
<evidence type="ECO:0000256" key="7">
    <source>
        <dbReference type="PROSITE-ProRule" id="PRU00039"/>
    </source>
</evidence>
<feature type="chain" id="PRO_5039948862" evidence="9">
    <location>
        <begin position="29"/>
        <end position="3336"/>
    </location>
</feature>
<feature type="domain" description="CTCK" evidence="10">
    <location>
        <begin position="3251"/>
        <end position="3336"/>
    </location>
</feature>
<evidence type="ECO:0000256" key="8">
    <source>
        <dbReference type="SAM" id="MobiDB-lite"/>
    </source>
</evidence>
<dbReference type="InterPro" id="IPR002919">
    <property type="entry name" value="TIL_dom"/>
</dbReference>
<evidence type="ECO:0000256" key="2">
    <source>
        <dbReference type="ARBA" id="ARBA00022525"/>
    </source>
</evidence>
<comment type="subcellular location">
    <subcellularLocation>
        <location evidence="1">Secreted</location>
    </subcellularLocation>
</comment>
<dbReference type="SUPFAM" id="SSF110221">
    <property type="entry name" value="AbfB domain"/>
    <property type="match status" value="1"/>
</dbReference>
<feature type="signal peptide" evidence="9">
    <location>
        <begin position="1"/>
        <end position="28"/>
    </location>
</feature>
<evidence type="ECO:0000256" key="4">
    <source>
        <dbReference type="ARBA" id="ARBA00023157"/>
    </source>
</evidence>
<dbReference type="Gene3D" id="2.10.25.10">
    <property type="entry name" value="Laminin"/>
    <property type="match status" value="4"/>
</dbReference>
<dbReference type="InterPro" id="IPR058755">
    <property type="entry name" value="Fn1-VW_OTOGL"/>
</dbReference>
<gene>
    <name evidence="13" type="primary">OTOG</name>
</gene>
<comment type="caution">
    <text evidence="7">Lacks conserved residue(s) required for the propagation of feature annotation.</text>
</comment>
<evidence type="ECO:0000256" key="3">
    <source>
        <dbReference type="ARBA" id="ARBA00022737"/>
    </source>
</evidence>